<protein>
    <submittedName>
        <fullName evidence="1">Uncharacterized protein</fullName>
    </submittedName>
</protein>
<evidence type="ECO:0000313" key="1">
    <source>
        <dbReference type="EMBL" id="AQQ54279.1"/>
    </source>
</evidence>
<organism evidence="1 2">
    <name type="scientific">Planococcus lenghuensis</name>
    <dbReference type="NCBI Taxonomy" id="2213202"/>
    <lineage>
        <taxon>Bacteria</taxon>
        <taxon>Bacillati</taxon>
        <taxon>Bacillota</taxon>
        <taxon>Bacilli</taxon>
        <taxon>Bacillales</taxon>
        <taxon>Caryophanaceae</taxon>
        <taxon>Planococcus</taxon>
    </lineage>
</organism>
<dbReference type="EMBL" id="CP019640">
    <property type="protein sequence ID" value="AQQ54279.1"/>
    <property type="molecule type" value="Genomic_DNA"/>
</dbReference>
<evidence type="ECO:0000313" key="2">
    <source>
        <dbReference type="Proteomes" id="UP000188184"/>
    </source>
</evidence>
<dbReference type="AlphaFoldDB" id="A0A1Q2L1G2"/>
<accession>A0A1Q2L1G2</accession>
<name>A0A1Q2L1G2_9BACL</name>
<reference evidence="1 2" key="1">
    <citation type="submission" date="2017-02" db="EMBL/GenBank/DDBJ databases">
        <title>The complete genomic sequence of a novel cold adapted crude oil-degrading bacterium Planococcus qaidamina Y42.</title>
        <authorList>
            <person name="Yang R."/>
        </authorList>
    </citation>
    <scope>NUCLEOTIDE SEQUENCE [LARGE SCALE GENOMIC DNA]</scope>
    <source>
        <strain evidence="1 2">Y42</strain>
    </source>
</reference>
<sequence length="81" mass="9417">MTLNKGHLFLWRLVEVKEQSVFLKEHSPAFKEHSPVFKVHSIFLKEHSPALKEHSPLGVPVFYSKQQIHINKSSQQEKVEA</sequence>
<proteinExistence type="predicted"/>
<dbReference type="Proteomes" id="UP000188184">
    <property type="component" value="Chromosome"/>
</dbReference>
<dbReference type="RefSeq" id="WP_077590170.1">
    <property type="nucleotide sequence ID" value="NZ_CP019640.1"/>
</dbReference>
<keyword evidence="2" id="KW-1185">Reference proteome</keyword>
<dbReference type="KEGG" id="pmar:B0X71_15015"/>
<gene>
    <name evidence="1" type="ORF">B0X71_15015</name>
</gene>